<feature type="compositionally biased region" description="Low complexity" evidence="1">
    <location>
        <begin position="17"/>
        <end position="32"/>
    </location>
</feature>
<evidence type="ECO:0000256" key="1">
    <source>
        <dbReference type="SAM" id="MobiDB-lite"/>
    </source>
</evidence>
<proteinExistence type="predicted"/>
<feature type="compositionally biased region" description="Polar residues" evidence="1">
    <location>
        <begin position="1"/>
        <end position="13"/>
    </location>
</feature>
<dbReference type="EMBL" id="RDBM01000037">
    <property type="protein sequence ID" value="TXS23517.1"/>
    <property type="molecule type" value="Genomic_DNA"/>
</dbReference>
<organism evidence="2">
    <name type="scientific">Streptomyces sp. gb1(2016)</name>
    <dbReference type="NCBI Taxonomy" id="1828321"/>
    <lineage>
        <taxon>Bacteria</taxon>
        <taxon>Bacillati</taxon>
        <taxon>Actinomycetota</taxon>
        <taxon>Actinomycetes</taxon>
        <taxon>Kitasatosporales</taxon>
        <taxon>Streptomycetaceae</taxon>
        <taxon>Streptomyces</taxon>
    </lineage>
</organism>
<name>A0A652KIH5_9ACTN</name>
<reference evidence="2" key="1">
    <citation type="submission" date="2018-10" db="EMBL/GenBank/DDBJ databases">
        <authorList>
            <person name="Hariharan J."/>
            <person name="Choudoir M.J."/>
            <person name="Diebold P."/>
            <person name="Panke-Buisse K."/>
            <person name="Campbell A.N."/>
            <person name="Buckley D.H."/>
        </authorList>
    </citation>
    <scope>NUCLEOTIDE SEQUENCE</scope>
    <source>
        <strain evidence="2">Gb1</strain>
    </source>
</reference>
<evidence type="ECO:0000313" key="2">
    <source>
        <dbReference type="EMBL" id="TXS23517.1"/>
    </source>
</evidence>
<gene>
    <name evidence="2" type="ORF">EAO74_23270</name>
</gene>
<accession>A0A652KIH5</accession>
<protein>
    <submittedName>
        <fullName evidence="2">Uncharacterized protein</fullName>
    </submittedName>
</protein>
<dbReference type="AlphaFoldDB" id="A0A652KIH5"/>
<feature type="region of interest" description="Disordered" evidence="1">
    <location>
        <begin position="1"/>
        <end position="62"/>
    </location>
</feature>
<sequence>MCQRAQVTEPSSRARTRPAPGGSRPVGPVGEPGVPGDGAGPPRPRRGRLPRCEDSHGVHKTR</sequence>
<feature type="compositionally biased region" description="Basic and acidic residues" evidence="1">
    <location>
        <begin position="50"/>
        <end position="62"/>
    </location>
</feature>
<comment type="caution">
    <text evidence="2">The sequence shown here is derived from an EMBL/GenBank/DDBJ whole genome shotgun (WGS) entry which is preliminary data.</text>
</comment>